<dbReference type="InterPro" id="IPR000406">
    <property type="entry name" value="Rho_GDI"/>
</dbReference>
<dbReference type="PANTHER" id="PTHR10980:SF3">
    <property type="entry name" value="LD16419P"/>
    <property type="match status" value="1"/>
</dbReference>
<organism evidence="5 6">
    <name type="scientific">Marchantia polymorpha</name>
    <name type="common">Common liverwort</name>
    <name type="synonym">Marchantia aquatica</name>
    <dbReference type="NCBI Taxonomy" id="3197"/>
    <lineage>
        <taxon>Eukaryota</taxon>
        <taxon>Viridiplantae</taxon>
        <taxon>Streptophyta</taxon>
        <taxon>Embryophyta</taxon>
        <taxon>Marchantiophyta</taxon>
        <taxon>Marchantiopsida</taxon>
        <taxon>Marchantiidae</taxon>
        <taxon>Marchantiales</taxon>
        <taxon>Marchantiaceae</taxon>
        <taxon>Marchantia</taxon>
    </lineage>
</organism>
<accession>A0A2R6X8R5</accession>
<evidence type="ECO:0000256" key="2">
    <source>
        <dbReference type="ARBA" id="ARBA00009758"/>
    </source>
</evidence>
<dbReference type="GO" id="GO:0007266">
    <property type="term" value="P:Rho protein signal transduction"/>
    <property type="evidence" value="ECO:0000318"/>
    <property type="project" value="GO_Central"/>
</dbReference>
<comment type="subcellular location">
    <subcellularLocation>
        <location evidence="1">Cytoplasm</location>
    </subcellularLocation>
</comment>
<dbReference type="InterPro" id="IPR014756">
    <property type="entry name" value="Ig_E-set"/>
</dbReference>
<dbReference type="Pfam" id="PF02115">
    <property type="entry name" value="Rho_GDI"/>
    <property type="match status" value="1"/>
</dbReference>
<gene>
    <name evidence="5" type="ORF">MARPO_0029s0034</name>
</gene>
<keyword evidence="4" id="KW-0963">Cytoplasm</keyword>
<dbReference type="OMA" id="KRCYMEL"/>
<dbReference type="SUPFAM" id="SSF81296">
    <property type="entry name" value="E set domains"/>
    <property type="match status" value="1"/>
</dbReference>
<name>A0A2R6X8R5_MARPO</name>
<proteinExistence type="inferred from homology"/>
<evidence type="ECO:0000313" key="6">
    <source>
        <dbReference type="Proteomes" id="UP000244005"/>
    </source>
</evidence>
<dbReference type="GO" id="GO:0005094">
    <property type="term" value="F:Rho GDP-dissociation inhibitor activity"/>
    <property type="evidence" value="ECO:0000318"/>
    <property type="project" value="GO_Central"/>
</dbReference>
<dbReference type="GO" id="GO:0005829">
    <property type="term" value="C:cytosol"/>
    <property type="evidence" value="ECO:0000318"/>
    <property type="project" value="GO_Central"/>
</dbReference>
<evidence type="ECO:0000313" key="5">
    <source>
        <dbReference type="EMBL" id="PTQ42491.1"/>
    </source>
</evidence>
<evidence type="ECO:0000256" key="4">
    <source>
        <dbReference type="ARBA" id="ARBA00022490"/>
    </source>
</evidence>
<reference evidence="6" key="1">
    <citation type="journal article" date="2017" name="Cell">
        <title>Insights into land plant evolution garnered from the Marchantia polymorpha genome.</title>
        <authorList>
            <person name="Bowman J.L."/>
            <person name="Kohchi T."/>
            <person name="Yamato K.T."/>
            <person name="Jenkins J."/>
            <person name="Shu S."/>
            <person name="Ishizaki K."/>
            <person name="Yamaoka S."/>
            <person name="Nishihama R."/>
            <person name="Nakamura Y."/>
            <person name="Berger F."/>
            <person name="Adam C."/>
            <person name="Aki S.S."/>
            <person name="Althoff F."/>
            <person name="Araki T."/>
            <person name="Arteaga-Vazquez M.A."/>
            <person name="Balasubrmanian S."/>
            <person name="Barry K."/>
            <person name="Bauer D."/>
            <person name="Boehm C.R."/>
            <person name="Briginshaw L."/>
            <person name="Caballero-Perez J."/>
            <person name="Catarino B."/>
            <person name="Chen F."/>
            <person name="Chiyoda S."/>
            <person name="Chovatia M."/>
            <person name="Davies K.M."/>
            <person name="Delmans M."/>
            <person name="Demura T."/>
            <person name="Dierschke T."/>
            <person name="Dolan L."/>
            <person name="Dorantes-Acosta A.E."/>
            <person name="Eklund D.M."/>
            <person name="Florent S.N."/>
            <person name="Flores-Sandoval E."/>
            <person name="Fujiyama A."/>
            <person name="Fukuzawa H."/>
            <person name="Galik B."/>
            <person name="Grimanelli D."/>
            <person name="Grimwood J."/>
            <person name="Grossniklaus U."/>
            <person name="Hamada T."/>
            <person name="Haseloff J."/>
            <person name="Hetherington A.J."/>
            <person name="Higo A."/>
            <person name="Hirakawa Y."/>
            <person name="Hundley H.N."/>
            <person name="Ikeda Y."/>
            <person name="Inoue K."/>
            <person name="Inoue S.I."/>
            <person name="Ishida S."/>
            <person name="Jia Q."/>
            <person name="Kakita M."/>
            <person name="Kanazawa T."/>
            <person name="Kawai Y."/>
            <person name="Kawashima T."/>
            <person name="Kennedy M."/>
            <person name="Kinose K."/>
            <person name="Kinoshita T."/>
            <person name="Kohara Y."/>
            <person name="Koide E."/>
            <person name="Komatsu K."/>
            <person name="Kopischke S."/>
            <person name="Kubo M."/>
            <person name="Kyozuka J."/>
            <person name="Lagercrantz U."/>
            <person name="Lin S.S."/>
            <person name="Lindquist E."/>
            <person name="Lipzen A.M."/>
            <person name="Lu C.W."/>
            <person name="De Luna E."/>
            <person name="Martienssen R.A."/>
            <person name="Minamino N."/>
            <person name="Mizutani M."/>
            <person name="Mizutani M."/>
            <person name="Mochizuki N."/>
            <person name="Monte I."/>
            <person name="Mosher R."/>
            <person name="Nagasaki H."/>
            <person name="Nakagami H."/>
            <person name="Naramoto S."/>
            <person name="Nishitani K."/>
            <person name="Ohtani M."/>
            <person name="Okamoto T."/>
            <person name="Okumura M."/>
            <person name="Phillips J."/>
            <person name="Pollak B."/>
            <person name="Reinders A."/>
            <person name="Rovekamp M."/>
            <person name="Sano R."/>
            <person name="Sawa S."/>
            <person name="Schmid M.W."/>
            <person name="Shirakawa M."/>
            <person name="Solano R."/>
            <person name="Spunde A."/>
            <person name="Suetsugu N."/>
            <person name="Sugano S."/>
            <person name="Sugiyama A."/>
            <person name="Sun R."/>
            <person name="Suzuki Y."/>
            <person name="Takenaka M."/>
            <person name="Takezawa D."/>
            <person name="Tomogane H."/>
            <person name="Tsuzuki M."/>
            <person name="Ueda T."/>
            <person name="Umeda M."/>
            <person name="Ward J.M."/>
            <person name="Watanabe Y."/>
            <person name="Yazaki K."/>
            <person name="Yokoyama R."/>
            <person name="Yoshitake Y."/>
            <person name="Yotsui I."/>
            <person name="Zachgo S."/>
            <person name="Schmutz J."/>
        </authorList>
    </citation>
    <scope>NUCLEOTIDE SEQUENCE [LARGE SCALE GENOMIC DNA]</scope>
    <source>
        <strain evidence="6">Tak-1</strain>
    </source>
</reference>
<evidence type="ECO:0008006" key="7">
    <source>
        <dbReference type="Google" id="ProtNLM"/>
    </source>
</evidence>
<dbReference type="InterPro" id="IPR024792">
    <property type="entry name" value="RhoGDI_dom_sf"/>
</dbReference>
<dbReference type="Gramene" id="Mp1g02130.1">
    <property type="protein sequence ID" value="Mp1g02130.1.cds"/>
    <property type="gene ID" value="Mp1g02130"/>
</dbReference>
<dbReference type="GO" id="GO:0005096">
    <property type="term" value="F:GTPase activator activity"/>
    <property type="evidence" value="ECO:0007669"/>
    <property type="project" value="UniProtKB-KW"/>
</dbReference>
<dbReference type="PANTHER" id="PTHR10980">
    <property type="entry name" value="RHO GDP-DISSOCIATION INHIBITOR"/>
    <property type="match status" value="1"/>
</dbReference>
<keyword evidence="6" id="KW-1185">Reference proteome</keyword>
<dbReference type="Proteomes" id="UP000244005">
    <property type="component" value="Unassembled WGS sequence"/>
</dbReference>
<dbReference type="PRINTS" id="PR00492">
    <property type="entry name" value="RHOGDI"/>
</dbReference>
<dbReference type="GO" id="GO:0016020">
    <property type="term" value="C:membrane"/>
    <property type="evidence" value="ECO:0000318"/>
    <property type="project" value="GO_Central"/>
</dbReference>
<dbReference type="Gene3D" id="2.70.50.30">
    <property type="entry name" value="Coagulation Factor XIII, subunit A, domain 1"/>
    <property type="match status" value="1"/>
</dbReference>
<dbReference type="EMBL" id="KZ772701">
    <property type="protein sequence ID" value="PTQ42491.1"/>
    <property type="molecule type" value="Genomic_DNA"/>
</dbReference>
<dbReference type="FunFam" id="2.70.50.30:FF:000004">
    <property type="entry name" value="Rho GDP-dissociation inhibitor 1"/>
    <property type="match status" value="1"/>
</dbReference>
<dbReference type="AlphaFoldDB" id="A0A2R6X8R5"/>
<sequence length="188" mass="21369">MDVIEDNFHMDSPMVPLKQQVDLDKDDVSLRRWKEQLLGSLQLDAIDVNVEPEVKFLTIGMIQPGLEDITFTLPLTSTRGPTFTLRENSLYNLKFTFTVQRNLVSGLTYVNKVWKSGLLVDKTSVMIGTFAPRKEPYTHIMEEEETPSGVLARGSYTAKTKFVDDDGLCYLTIDYSFQIVKNDKHAQA</sequence>
<evidence type="ECO:0000256" key="1">
    <source>
        <dbReference type="ARBA" id="ARBA00004496"/>
    </source>
</evidence>
<comment type="similarity">
    <text evidence="2">Belongs to the Rho GDI family.</text>
</comment>
<keyword evidence="3" id="KW-0343">GTPase activation</keyword>
<dbReference type="OrthoDB" id="1683373at2759"/>
<evidence type="ECO:0000256" key="3">
    <source>
        <dbReference type="ARBA" id="ARBA00022468"/>
    </source>
</evidence>
<protein>
    <recommendedName>
        <fullName evidence="7">Rho GDP-dissociation inhibitor</fullName>
    </recommendedName>
</protein>